<comment type="function">
    <text evidence="10">Mannosyltransferase that operates in the biosynthetic pathway of dolichol-linked oligosaccharides, the glycan precursors employed in protein asparagine (N)-glycosylation. The assembly of dolichol-linked oligosaccharides begins on the cytosolic side of the endoplasmic reticulum membrane and finishes in its lumen. The sequential addition of sugars to dolichol pyrophosphate produces dolichol-linked oligosaccharides containing fourteen sugars, including two GlcNAcs, nine mannoses and three glucoses. Once assembled, the oligosaccharide is transferred from the lipid to nascent proteins by oligosaccharyltransferases. In the lumen of the endoplasmic reticulum, adds the eighth mannose residue in an alpha-1,6 linkage onto Man(7)GlcNAc(2)-PP-dolichol to produce Man(8)GlcNAc(2)-PP-dolichol.</text>
</comment>
<keyword evidence="6 12" id="KW-0812">Transmembrane</keyword>
<gene>
    <name evidence="13" type="ORF">TPAR_03119</name>
</gene>
<feature type="transmembrane region" description="Helical" evidence="12">
    <location>
        <begin position="274"/>
        <end position="292"/>
    </location>
</feature>
<dbReference type="EMBL" id="PKSG01000309">
    <property type="protein sequence ID" value="POR36685.1"/>
    <property type="molecule type" value="Genomic_DNA"/>
</dbReference>
<evidence type="ECO:0000313" key="13">
    <source>
        <dbReference type="EMBL" id="POR36685.1"/>
    </source>
</evidence>
<proteinExistence type="inferred from homology"/>
<dbReference type="Pfam" id="PF03901">
    <property type="entry name" value="Glyco_transf_22"/>
    <property type="match status" value="1"/>
</dbReference>
<protein>
    <recommendedName>
        <fullName evidence="12">Mannosyltransferase</fullName>
        <ecNumber evidence="12">2.4.1.-</ecNumber>
    </recommendedName>
</protein>
<evidence type="ECO:0000313" key="14">
    <source>
        <dbReference type="Proteomes" id="UP000237481"/>
    </source>
</evidence>
<dbReference type="PANTHER" id="PTHR22760:SF1">
    <property type="entry name" value="DOL-P-MAN:MAN(7)GLCNAC(2)-PP-DOL ALPHA-1,6-MANNOSYLTRANSFERASE"/>
    <property type="match status" value="1"/>
</dbReference>
<dbReference type="OrthoDB" id="19039at2759"/>
<dbReference type="GO" id="GO:0052917">
    <property type="term" value="F:dol-P-Man:Man(7)GlcNAc(2)-PP-Dol alpha-1,6-mannosyltransferase activity"/>
    <property type="evidence" value="ECO:0007669"/>
    <property type="project" value="UniProtKB-EC"/>
</dbReference>
<feature type="transmembrane region" description="Helical" evidence="12">
    <location>
        <begin position="178"/>
        <end position="206"/>
    </location>
</feature>
<evidence type="ECO:0000256" key="2">
    <source>
        <dbReference type="ARBA" id="ARBA00004922"/>
    </source>
</evidence>
<feature type="transmembrane region" description="Helical" evidence="12">
    <location>
        <begin position="149"/>
        <end position="166"/>
    </location>
</feature>
<evidence type="ECO:0000256" key="8">
    <source>
        <dbReference type="ARBA" id="ARBA00022989"/>
    </source>
</evidence>
<keyword evidence="5 13" id="KW-0808">Transferase</keyword>
<evidence type="ECO:0000256" key="3">
    <source>
        <dbReference type="ARBA" id="ARBA00007063"/>
    </source>
</evidence>
<evidence type="ECO:0000256" key="11">
    <source>
        <dbReference type="ARBA" id="ARBA00048899"/>
    </source>
</evidence>
<sequence>MALLDLLLNALLFLTPLLHLVAAPHTKVEESFNLQATHDILVYGMPTSAPSARLAAVYDHFAFPGAVPRTFLGAVLLAGLGQPLVWLAGFQHAQLVVRAVLGAFNAGCLLVFRDALAEACGRGAARWWVLLMVGQFHVAYYVSRTLPNMFAFGLTTLALAFLLPKTDARRASVRRKQAIGLLVLATAIFRSELAILLAAVGLHLLLTKQMTLGNLIPLFLGTFIAALAISVPLDSYFWQKPVWPELWGFYYNAVLGSSSNWGVSPWHYYFTSALPRLLLNPLAIPLVAFALLQPGTSRQARSMVMPSLLYIAIYSLQPHKEARFIFYAIPPLTGAAALGANFISTRRSKSVLYGLATLVLVLSVLASFAGSMGMLLLSSLNYPGGDALTQLYAIARADSSAPTTVTVHADVLTCMTGLTLFGQNHAGLPLALEQHTVPTTGLVTTPVFLFDKTEDSPELKWSSFWRKMDYALMEDPTLALGNWKTVGLVHGYDGIEVLKPGSDEADAEANRQRHRVLGLGASVAKARNTVRKLTGGWWVGPRMSPRIHIMKRVKDVRYATA</sequence>
<keyword evidence="8 12" id="KW-1133">Transmembrane helix</keyword>
<dbReference type="EC" id="2.4.1.-" evidence="12"/>
<name>A0A2S4L2M5_9HYPO</name>
<keyword evidence="7 12" id="KW-0256">Endoplasmic reticulum</keyword>
<dbReference type="GO" id="GO:0006487">
    <property type="term" value="P:protein N-linked glycosylation"/>
    <property type="evidence" value="ECO:0007669"/>
    <property type="project" value="TreeGrafter"/>
</dbReference>
<comment type="catalytic activity">
    <reaction evidence="11">
        <text>an alpha-D-Man-(1-&gt;2)-alpha-D-Man-(1-&gt;2)-alpha-D-Man-(1-&gt;3)-[alpha-D-Man-(1-&gt;2)-alpha-D-Man-(1-&gt;3)-alpha-D-Man-(1-&gt;6)]-beta-D-Man-(1-&gt;4)-beta-D-GlcNAc-(1-&gt;4)-alpha-D-GlcNAc-diphospho-di-trans,poly-cis-dolichol + a di-trans,poly-cis-dolichyl beta-D-mannosyl phosphate = an alpha-D-Man-(1-&gt;2)-alpha-D-Man-(1-&gt;2)-alpha-D-Man-(1-&gt;3)-[alpha-D-Man-(1-&gt;2)-alpha-D-Man-(1-&gt;3)-[alpha-D-Man-(1-&gt;6)]-alpha-D-Man-(1-&gt;6)]-beta-D-Man-(1-&gt;4)-beta-D-GlcNAc-(1-&gt;4)-alpha-D-GlcNAc-diphospho-di-trans,poly-cis-dolichol + a di-trans,poly-cis-dolichyl phosphate + H(+)</text>
        <dbReference type="Rhea" id="RHEA:29535"/>
        <dbReference type="Rhea" id="RHEA-COMP:19498"/>
        <dbReference type="Rhea" id="RHEA-COMP:19501"/>
        <dbReference type="Rhea" id="RHEA-COMP:19518"/>
        <dbReference type="Rhea" id="RHEA-COMP:19519"/>
        <dbReference type="ChEBI" id="CHEBI:15378"/>
        <dbReference type="ChEBI" id="CHEBI:57683"/>
        <dbReference type="ChEBI" id="CHEBI:58211"/>
        <dbReference type="ChEBI" id="CHEBI:132517"/>
        <dbReference type="ChEBI" id="CHEBI:132519"/>
        <dbReference type="EC" id="2.4.1.260"/>
    </reaction>
    <physiologicalReaction direction="left-to-right" evidence="11">
        <dbReference type="Rhea" id="RHEA:29536"/>
    </physiologicalReaction>
</comment>
<organism evidence="13 14">
    <name type="scientific">Tolypocladium paradoxum</name>
    <dbReference type="NCBI Taxonomy" id="94208"/>
    <lineage>
        <taxon>Eukaryota</taxon>
        <taxon>Fungi</taxon>
        <taxon>Dikarya</taxon>
        <taxon>Ascomycota</taxon>
        <taxon>Pezizomycotina</taxon>
        <taxon>Sordariomycetes</taxon>
        <taxon>Hypocreomycetidae</taxon>
        <taxon>Hypocreales</taxon>
        <taxon>Ophiocordycipitaceae</taxon>
        <taxon>Tolypocladium</taxon>
    </lineage>
</organism>
<evidence type="ECO:0000256" key="4">
    <source>
        <dbReference type="ARBA" id="ARBA00022676"/>
    </source>
</evidence>
<accession>A0A2S4L2M5</accession>
<feature type="transmembrane region" description="Helical" evidence="12">
    <location>
        <begin position="6"/>
        <end position="23"/>
    </location>
</feature>
<comment type="similarity">
    <text evidence="3 12">Belongs to the glycosyltransferase 22 family.</text>
</comment>
<evidence type="ECO:0000256" key="1">
    <source>
        <dbReference type="ARBA" id="ARBA00004477"/>
    </source>
</evidence>
<keyword evidence="4 12" id="KW-0328">Glycosyltransferase</keyword>
<dbReference type="AlphaFoldDB" id="A0A2S4L2M5"/>
<dbReference type="UniPathway" id="UPA00378"/>
<reference evidence="13 14" key="1">
    <citation type="submission" date="2018-01" db="EMBL/GenBank/DDBJ databases">
        <title>Harnessing the power of phylogenomics to disentangle the directionality and signatures of interkingdom host jumping in the parasitic fungal genus Tolypocladium.</title>
        <authorList>
            <person name="Quandt C.A."/>
            <person name="Patterson W."/>
            <person name="Spatafora J.W."/>
        </authorList>
    </citation>
    <scope>NUCLEOTIDE SEQUENCE [LARGE SCALE GENOMIC DNA]</scope>
    <source>
        <strain evidence="13 14">NRBC 100945</strain>
    </source>
</reference>
<feature type="transmembrane region" description="Helical" evidence="12">
    <location>
        <begin position="218"/>
        <end position="237"/>
    </location>
</feature>
<keyword evidence="14" id="KW-1185">Reference proteome</keyword>
<evidence type="ECO:0000256" key="7">
    <source>
        <dbReference type="ARBA" id="ARBA00022824"/>
    </source>
</evidence>
<evidence type="ECO:0000256" key="5">
    <source>
        <dbReference type="ARBA" id="ARBA00022679"/>
    </source>
</evidence>
<evidence type="ECO:0000256" key="12">
    <source>
        <dbReference type="RuleBase" id="RU363075"/>
    </source>
</evidence>
<feature type="transmembrane region" description="Helical" evidence="12">
    <location>
        <begin position="95"/>
        <end position="112"/>
    </location>
</feature>
<dbReference type="Proteomes" id="UP000237481">
    <property type="component" value="Unassembled WGS sequence"/>
</dbReference>
<feature type="transmembrane region" description="Helical" evidence="12">
    <location>
        <begin position="70"/>
        <end position="89"/>
    </location>
</feature>
<comment type="caution">
    <text evidence="13">The sequence shown here is derived from an EMBL/GenBank/DDBJ whole genome shotgun (WGS) entry which is preliminary data.</text>
</comment>
<dbReference type="STRING" id="94208.A0A2S4L2M5"/>
<evidence type="ECO:0000256" key="10">
    <source>
        <dbReference type="ARBA" id="ARBA00044721"/>
    </source>
</evidence>
<dbReference type="PANTHER" id="PTHR22760">
    <property type="entry name" value="GLYCOSYLTRANSFERASE"/>
    <property type="match status" value="1"/>
</dbReference>
<dbReference type="InterPro" id="IPR005599">
    <property type="entry name" value="GPI_mannosylTrfase"/>
</dbReference>
<evidence type="ECO:0000256" key="9">
    <source>
        <dbReference type="ARBA" id="ARBA00023136"/>
    </source>
</evidence>
<evidence type="ECO:0000256" key="6">
    <source>
        <dbReference type="ARBA" id="ARBA00022692"/>
    </source>
</evidence>
<keyword evidence="9 12" id="KW-0472">Membrane</keyword>
<feature type="transmembrane region" description="Helical" evidence="12">
    <location>
        <begin position="351"/>
        <end position="377"/>
    </location>
</feature>
<dbReference type="GO" id="GO:0005789">
    <property type="term" value="C:endoplasmic reticulum membrane"/>
    <property type="evidence" value="ECO:0007669"/>
    <property type="project" value="UniProtKB-SubCell"/>
</dbReference>
<comment type="pathway">
    <text evidence="2">Protein modification; protein glycosylation.</text>
</comment>
<feature type="transmembrane region" description="Helical" evidence="12">
    <location>
        <begin position="324"/>
        <end position="344"/>
    </location>
</feature>
<comment type="subcellular location">
    <subcellularLocation>
        <location evidence="1 12">Endoplasmic reticulum membrane</location>
        <topology evidence="1 12">Multi-pass membrane protein</topology>
    </subcellularLocation>
</comment>